<reference evidence="14 17" key="3">
    <citation type="submission" date="2018-09" db="EMBL/GenBank/DDBJ databases">
        <title>Draft genome sequences of Legionella taurinensis isolated from water samples.</title>
        <authorList>
            <person name="Chakeri A."/>
            <person name="Allerberger F."/>
            <person name="Kundi M."/>
            <person name="Ruppitsch W."/>
            <person name="Schmid D."/>
        </authorList>
    </citation>
    <scope>NUCLEOTIDE SEQUENCE [LARGE SCALE GENOMIC DNA]</scope>
    <source>
        <strain evidence="14 17">4570-18-6</strain>
    </source>
</reference>
<evidence type="ECO:0000256" key="1">
    <source>
        <dbReference type="ARBA" id="ARBA00022559"/>
    </source>
</evidence>
<accession>A0A3A5LIE9</accession>
<evidence type="ECO:0000256" key="7">
    <source>
        <dbReference type="ARBA" id="ARBA00049145"/>
    </source>
</evidence>
<dbReference type="AlphaFoldDB" id="A0A3A5LIE9"/>
<dbReference type="FunFam" id="1.10.520.10:FF:000002">
    <property type="entry name" value="Catalase-peroxidase"/>
    <property type="match status" value="1"/>
</dbReference>
<protein>
    <recommendedName>
        <fullName evidence="10 11">Catalase-peroxidase</fullName>
        <shortName evidence="10">CP</shortName>
        <ecNumber evidence="10 11">1.11.1.21</ecNumber>
    </recommendedName>
    <alternativeName>
        <fullName evidence="10">Peroxidase/catalase</fullName>
    </alternativeName>
</protein>
<keyword evidence="1 10" id="KW-0575">Peroxidase</keyword>
<evidence type="ECO:0000256" key="3">
    <source>
        <dbReference type="ARBA" id="ARBA00022723"/>
    </source>
</evidence>
<evidence type="ECO:0000313" key="14">
    <source>
        <dbReference type="EMBL" id="RJT48788.1"/>
    </source>
</evidence>
<dbReference type="GO" id="GO:0020037">
    <property type="term" value="F:heme binding"/>
    <property type="evidence" value="ECO:0007669"/>
    <property type="project" value="InterPro"/>
</dbReference>
<evidence type="ECO:0000256" key="8">
    <source>
        <dbReference type="ARBA" id="ARBA00051651"/>
    </source>
</evidence>
<comment type="caution">
    <text evidence="14">The sequence shown here is derived from an EMBL/GenBank/DDBJ whole genome shotgun (WGS) entry which is preliminary data.</text>
</comment>
<keyword evidence="3 10" id="KW-0479">Metal-binding</keyword>
<sequence length="718" mass="80214">MDTTPINTTSKCPALHGILSTGHASFDWWPENLNFDILHQQDTQTNPMGKHFNYREEVKKLNFEELKKDLLALMTDSQSWWPADWGHYGGLMIRMSWHAAGSYRIADGRGGAGTGGQRFAPLNSWPDNVNLDKARRLLWPIKRKYGNRLSWADLIVFAGTVAYESMGLKTFGFGFGREDIWHPEKHIYWGSEKEWLGTERYADDTRESLENALAAVQMGLVYVNPEGVGGHPDPLRTAQDVRITFRRMAMNDEETVALTAGGHTVGKCHGNGDPQHLGPAPEAANVDDQGLGWLGGMGRYAVTSGLEGAWTTHPTQWDNGYFYLLLTYDWELKKSPAGAWQWEPINIKEEDKPVDVADPAIRHNPIMTDADMAMKKDPVYRQIAERFYKDPAYFSEVFARAWFKLTHRDMGPKARYIGPYVPTEDLIWQDPVPAGNKAYDVAAVKEKIRASALSIGDMVSTAWDSARTFRGSDKRGGANGARIRLAPQKDWEGNEPHRLAKVLTVLEGIAAETGASVADVIVLAGNVGIEQAAQAAGFDITVPFAPGRGDATDAMTDVDSFAVLEPLHDGYRNWLKEESPVRPEELLLNQTQLLGLTAPEMTVLVGGMRVLGTNYNNTRHGVLTEREGVLTTDFFVNLTDMAYTWKPAGPHLYEIRDRKTGTLKWTATRVDLVFGSNSILRAYVEVYAQDDNKEKFVHDFVAAWTKVMNADRFDLISC</sequence>
<gene>
    <name evidence="10 14" type="primary">katG</name>
    <name evidence="14" type="ORF">D6J04_03420</name>
    <name evidence="13" type="ORF">DB745_12080</name>
    <name evidence="15" type="ORF">DIZ81_13215</name>
</gene>
<comment type="function">
    <text evidence="10">Bifunctional enzyme with both catalase and broad-spectrum peroxidase activity.</text>
</comment>
<comment type="similarity">
    <text evidence="9 10 11">Belongs to the peroxidase family. Peroxidase/catalase subfamily.</text>
</comment>
<organism evidence="14 17">
    <name type="scientific">Legionella taurinensis</name>
    <dbReference type="NCBI Taxonomy" id="70611"/>
    <lineage>
        <taxon>Bacteria</taxon>
        <taxon>Pseudomonadati</taxon>
        <taxon>Pseudomonadota</taxon>
        <taxon>Gammaproteobacteria</taxon>
        <taxon>Legionellales</taxon>
        <taxon>Legionellaceae</taxon>
        <taxon>Legionella</taxon>
    </lineage>
</organism>
<comment type="catalytic activity">
    <reaction evidence="7 10 11">
        <text>2 H2O2 = O2 + 2 H2O</text>
        <dbReference type="Rhea" id="RHEA:20309"/>
        <dbReference type="ChEBI" id="CHEBI:15377"/>
        <dbReference type="ChEBI" id="CHEBI:15379"/>
        <dbReference type="ChEBI" id="CHEBI:16240"/>
        <dbReference type="EC" id="1.11.1.21"/>
    </reaction>
</comment>
<comment type="subunit">
    <text evidence="10">Homodimer or homotetramer.</text>
</comment>
<dbReference type="PRINTS" id="PR00460">
    <property type="entry name" value="BPEROXIDASE"/>
</dbReference>
<dbReference type="PROSITE" id="PS00436">
    <property type="entry name" value="PEROXIDASE_2"/>
    <property type="match status" value="1"/>
</dbReference>
<evidence type="ECO:0000259" key="12">
    <source>
        <dbReference type="PROSITE" id="PS50873"/>
    </source>
</evidence>
<evidence type="ECO:0000256" key="4">
    <source>
        <dbReference type="ARBA" id="ARBA00023002"/>
    </source>
</evidence>
<evidence type="ECO:0000256" key="5">
    <source>
        <dbReference type="ARBA" id="ARBA00023004"/>
    </source>
</evidence>
<comment type="cofactor">
    <cofactor evidence="10">
        <name>heme b</name>
        <dbReference type="ChEBI" id="CHEBI:60344"/>
    </cofactor>
    <text evidence="10">Binds 1 heme b (iron(II)-protoporphyrin IX) group per dimer.</text>
</comment>
<evidence type="ECO:0000313" key="17">
    <source>
        <dbReference type="Proteomes" id="UP000270757"/>
    </source>
</evidence>
<evidence type="ECO:0000256" key="9">
    <source>
        <dbReference type="ARBA" id="ARBA00060838"/>
    </source>
</evidence>
<dbReference type="HAMAP" id="MF_01961">
    <property type="entry name" value="Catal_peroxid"/>
    <property type="match status" value="1"/>
</dbReference>
<dbReference type="Proteomes" id="UP000251035">
    <property type="component" value="Unassembled WGS sequence"/>
</dbReference>
<evidence type="ECO:0000256" key="11">
    <source>
        <dbReference type="RuleBase" id="RU003451"/>
    </source>
</evidence>
<dbReference type="PANTHER" id="PTHR30555:SF6">
    <property type="entry name" value="CATALASE-PEROXIDASE"/>
    <property type="match status" value="1"/>
</dbReference>
<dbReference type="FunFam" id="1.10.420.10:FF:000004">
    <property type="entry name" value="Catalase-peroxidase"/>
    <property type="match status" value="1"/>
</dbReference>
<evidence type="ECO:0000256" key="10">
    <source>
        <dbReference type="HAMAP-Rule" id="MF_01961"/>
    </source>
</evidence>
<dbReference type="Proteomes" id="UP000306421">
    <property type="component" value="Unassembled WGS sequence"/>
</dbReference>
<evidence type="ECO:0000313" key="18">
    <source>
        <dbReference type="Proteomes" id="UP000306421"/>
    </source>
</evidence>
<proteinExistence type="inferred from homology"/>
<dbReference type="InterPro" id="IPR019794">
    <property type="entry name" value="Peroxidases_AS"/>
</dbReference>
<dbReference type="PRINTS" id="PR00458">
    <property type="entry name" value="PEROXIDASE"/>
</dbReference>
<dbReference type="PROSITE" id="PS50873">
    <property type="entry name" value="PEROXIDASE_4"/>
    <property type="match status" value="1"/>
</dbReference>
<comment type="caution">
    <text evidence="10">Lacks conserved residue(s) required for the propagation of feature annotation.</text>
</comment>
<evidence type="ECO:0000313" key="16">
    <source>
        <dbReference type="Proteomes" id="UP000251035"/>
    </source>
</evidence>
<dbReference type="Gene3D" id="1.10.420.10">
    <property type="entry name" value="Peroxidase, domain 2"/>
    <property type="match status" value="2"/>
</dbReference>
<comment type="catalytic activity">
    <reaction evidence="8 10 11">
        <text>H2O2 + AH2 = A + 2 H2O</text>
        <dbReference type="Rhea" id="RHEA:30275"/>
        <dbReference type="ChEBI" id="CHEBI:13193"/>
        <dbReference type="ChEBI" id="CHEBI:15377"/>
        <dbReference type="ChEBI" id="CHEBI:16240"/>
        <dbReference type="ChEBI" id="CHEBI:17499"/>
        <dbReference type="EC" id="1.11.1.21"/>
    </reaction>
</comment>
<dbReference type="CDD" id="cd08200">
    <property type="entry name" value="catalase_peroxidase_2"/>
    <property type="match status" value="1"/>
</dbReference>
<dbReference type="RefSeq" id="WP_108294845.1">
    <property type="nucleotide sequence ID" value="NZ_CAAAIR010000003.1"/>
</dbReference>
<dbReference type="NCBIfam" id="NF011635">
    <property type="entry name" value="PRK15061.1"/>
    <property type="match status" value="1"/>
</dbReference>
<evidence type="ECO:0000313" key="15">
    <source>
        <dbReference type="EMBL" id="TID40048.1"/>
    </source>
</evidence>
<dbReference type="EMBL" id="QZWB01000002">
    <property type="protein sequence ID" value="RJT48788.1"/>
    <property type="molecule type" value="Genomic_DNA"/>
</dbReference>
<dbReference type="InterPro" id="IPR002016">
    <property type="entry name" value="Haem_peroxidase"/>
</dbReference>
<feature type="site" description="Transition state stabilizer" evidence="10">
    <location>
        <position position="94"/>
    </location>
</feature>
<reference evidence="13 16" key="1">
    <citation type="submission" date="2018-04" db="EMBL/GenBank/DDBJ databases">
        <title>Whole genome sequence comparison of clinical and drinking water Legionella pneumophila isolates associated with the Flint Water Crisis.</title>
        <authorList>
            <person name="Garner E."/>
            <person name="Brown C."/>
            <person name="Schwake O."/>
            <person name="Coil D."/>
            <person name="Jospin G."/>
            <person name="Eisen J."/>
            <person name="Edwards M."/>
            <person name="Pruden A."/>
        </authorList>
    </citation>
    <scope>NUCLEOTIDE SEQUENCE [LARGE SCALE GENOMIC DNA]</scope>
    <source>
        <strain evidence="13 16">Genessee03</strain>
    </source>
</reference>
<keyword evidence="4 10" id="KW-0560">Oxidoreductase</keyword>
<dbReference type="InterPro" id="IPR000763">
    <property type="entry name" value="Catalase_peroxidase"/>
</dbReference>
<evidence type="ECO:0000313" key="13">
    <source>
        <dbReference type="EMBL" id="PUT46034.1"/>
    </source>
</evidence>
<dbReference type="GO" id="GO:0042744">
    <property type="term" value="P:hydrogen peroxide catabolic process"/>
    <property type="evidence" value="ECO:0007669"/>
    <property type="project" value="UniProtKB-KW"/>
</dbReference>
<dbReference type="EC" id="1.11.1.21" evidence="10 11"/>
<keyword evidence="5 10" id="KW-0408">Iron</keyword>
<dbReference type="GeneID" id="48946051"/>
<dbReference type="Pfam" id="PF00141">
    <property type="entry name" value="peroxidase"/>
    <property type="match status" value="2"/>
</dbReference>
<comment type="PTM">
    <text evidence="10">Formation of the three residue Trp-Tyr-Met cross-link is important for the catalase, but not the peroxidase activity of the enzyme.</text>
</comment>
<dbReference type="OrthoDB" id="9759743at2"/>
<dbReference type="PANTHER" id="PTHR30555">
    <property type="entry name" value="HYDROPEROXIDASE I, BIFUNCTIONAL CATALASE-PEROXIDASE"/>
    <property type="match status" value="1"/>
</dbReference>
<dbReference type="Gene3D" id="1.10.520.10">
    <property type="match status" value="2"/>
</dbReference>
<name>A0A3A5LIE9_9GAMM</name>
<keyword evidence="6 10" id="KW-0376">Hydrogen peroxide</keyword>
<evidence type="ECO:0000256" key="2">
    <source>
        <dbReference type="ARBA" id="ARBA00022617"/>
    </source>
</evidence>
<keyword evidence="16" id="KW-1185">Reference proteome</keyword>
<feature type="binding site" description="axial binding residue" evidence="10">
    <location>
        <position position="263"/>
    </location>
    <ligand>
        <name>heme b</name>
        <dbReference type="ChEBI" id="CHEBI:60344"/>
    </ligand>
    <ligandPart>
        <name>Fe</name>
        <dbReference type="ChEBI" id="CHEBI:18248"/>
    </ligandPart>
</feature>
<dbReference type="GO" id="GO:0004096">
    <property type="term" value="F:catalase activity"/>
    <property type="evidence" value="ECO:0007669"/>
    <property type="project" value="UniProtKB-UniRule"/>
</dbReference>
<dbReference type="EMBL" id="QFGG01000014">
    <property type="protein sequence ID" value="TID40048.1"/>
    <property type="molecule type" value="Genomic_DNA"/>
</dbReference>
<feature type="domain" description="Plant heme peroxidase family profile" evidence="12">
    <location>
        <begin position="131"/>
        <end position="418"/>
    </location>
</feature>
<dbReference type="GO" id="GO:0005829">
    <property type="term" value="C:cytosol"/>
    <property type="evidence" value="ECO:0007669"/>
    <property type="project" value="TreeGrafter"/>
</dbReference>
<keyword evidence="2 10" id="KW-0349">Heme</keyword>
<dbReference type="SUPFAM" id="SSF48113">
    <property type="entry name" value="Heme-dependent peroxidases"/>
    <property type="match status" value="2"/>
</dbReference>
<dbReference type="InterPro" id="IPR010255">
    <property type="entry name" value="Haem_peroxidase_sf"/>
</dbReference>
<dbReference type="GO" id="GO:0046872">
    <property type="term" value="F:metal ion binding"/>
    <property type="evidence" value="ECO:0007669"/>
    <property type="project" value="UniProtKB-KW"/>
</dbReference>
<dbReference type="NCBIfam" id="TIGR00198">
    <property type="entry name" value="cat_per_HPI"/>
    <property type="match status" value="1"/>
</dbReference>
<dbReference type="EMBL" id="QCXM01000013">
    <property type="protein sequence ID" value="PUT46034.1"/>
    <property type="molecule type" value="Genomic_DNA"/>
</dbReference>
<reference evidence="15 18" key="2">
    <citation type="submission" date="2018-04" db="EMBL/GenBank/DDBJ databases">
        <title>Whole genome sequence comparison of clinical and drinking water Legionella pneumophila isolates.</title>
        <authorList>
            <person name="Garner E."/>
        </authorList>
    </citation>
    <scope>NUCLEOTIDE SEQUENCE [LARGE SCALE GENOMIC DNA]</scope>
    <source>
        <strain evidence="15 18">WH02</strain>
    </source>
</reference>
<dbReference type="GO" id="GO:0070301">
    <property type="term" value="P:cellular response to hydrogen peroxide"/>
    <property type="evidence" value="ECO:0007669"/>
    <property type="project" value="TreeGrafter"/>
</dbReference>
<feature type="active site" description="Proton acceptor" evidence="10">
    <location>
        <position position="98"/>
    </location>
</feature>
<evidence type="ECO:0000256" key="6">
    <source>
        <dbReference type="ARBA" id="ARBA00023324"/>
    </source>
</evidence>
<dbReference type="CDD" id="cd00649">
    <property type="entry name" value="catalase_peroxidase_1"/>
    <property type="match status" value="1"/>
</dbReference>
<dbReference type="Proteomes" id="UP000270757">
    <property type="component" value="Unassembled WGS sequence"/>
</dbReference>
<feature type="cross-link" description="Tryptophyl-tyrosyl-methioninium (Tyr-Met) (with Trp-97)" evidence="10">
    <location>
        <begin position="222"/>
        <end position="248"/>
    </location>
</feature>